<feature type="signal peptide" evidence="1">
    <location>
        <begin position="1"/>
        <end position="24"/>
    </location>
</feature>
<evidence type="ECO:0000313" key="3">
    <source>
        <dbReference type="Proteomes" id="UP000886812"/>
    </source>
</evidence>
<feature type="chain" id="PRO_5038381761" description="Outer membrane protein beta-barrel domain-containing protein" evidence="1">
    <location>
        <begin position="25"/>
        <end position="254"/>
    </location>
</feature>
<keyword evidence="1" id="KW-0732">Signal</keyword>
<evidence type="ECO:0000313" key="2">
    <source>
        <dbReference type="EMBL" id="HIV04569.1"/>
    </source>
</evidence>
<comment type="caution">
    <text evidence="2">The sequence shown here is derived from an EMBL/GenBank/DDBJ whole genome shotgun (WGS) entry which is preliminary data.</text>
</comment>
<dbReference type="Proteomes" id="UP000886812">
    <property type="component" value="Unassembled WGS sequence"/>
</dbReference>
<proteinExistence type="predicted"/>
<dbReference type="EMBL" id="DVOG01000141">
    <property type="protein sequence ID" value="HIV04569.1"/>
    <property type="molecule type" value="Genomic_DNA"/>
</dbReference>
<organism evidence="2 3">
    <name type="scientific">Candidatus Spyradosoma merdigallinarum</name>
    <dbReference type="NCBI Taxonomy" id="2840950"/>
    <lineage>
        <taxon>Bacteria</taxon>
        <taxon>Pseudomonadati</taxon>
        <taxon>Verrucomicrobiota</taxon>
        <taxon>Opitutia</taxon>
        <taxon>Opitutia incertae sedis</taxon>
        <taxon>Candidatus Spyradosoma</taxon>
    </lineage>
</organism>
<accession>A0A9D1T1K5</accession>
<name>A0A9D1T1K5_9BACT</name>
<evidence type="ECO:0000256" key="1">
    <source>
        <dbReference type="SAM" id="SignalP"/>
    </source>
</evidence>
<reference evidence="2" key="1">
    <citation type="submission" date="2020-10" db="EMBL/GenBank/DDBJ databases">
        <authorList>
            <person name="Gilroy R."/>
        </authorList>
    </citation>
    <scope>NUCLEOTIDE SEQUENCE</scope>
    <source>
        <strain evidence="2">10669</strain>
    </source>
</reference>
<sequence>MNTISKFLCSAAGLALIPAAGAFAQSAADYDSRGPWARPESGNAAYGNDDYAYNPEAVEESSGTHAIALKAFYALGLEAPDKVLDSRYSDAEVDLGGLTFEYAYDFSAARGPVSAELILAASVGYGSVDYNGGLFSGSEVEMLSFDLETGVNLSLNAGERFSLFFGPRVGLNLLYVSADLSYRYYHNGRYYKDNYKDDETEAGLLYGGDVGFTIKFTDHSGLTATVGYRASTAQPLEIEEQSWVCFSIGYKHTF</sequence>
<reference evidence="2" key="2">
    <citation type="journal article" date="2021" name="PeerJ">
        <title>Extensive microbial diversity within the chicken gut microbiome revealed by metagenomics and culture.</title>
        <authorList>
            <person name="Gilroy R."/>
            <person name="Ravi A."/>
            <person name="Getino M."/>
            <person name="Pursley I."/>
            <person name="Horton D.L."/>
            <person name="Alikhan N.F."/>
            <person name="Baker D."/>
            <person name="Gharbi K."/>
            <person name="Hall N."/>
            <person name="Watson M."/>
            <person name="Adriaenssens E.M."/>
            <person name="Foster-Nyarko E."/>
            <person name="Jarju S."/>
            <person name="Secka A."/>
            <person name="Antonio M."/>
            <person name="Oren A."/>
            <person name="Chaudhuri R.R."/>
            <person name="La Ragione R."/>
            <person name="Hildebrand F."/>
            <person name="Pallen M.J."/>
        </authorList>
    </citation>
    <scope>NUCLEOTIDE SEQUENCE</scope>
    <source>
        <strain evidence="2">10669</strain>
    </source>
</reference>
<dbReference type="AlphaFoldDB" id="A0A9D1T1K5"/>
<evidence type="ECO:0008006" key="4">
    <source>
        <dbReference type="Google" id="ProtNLM"/>
    </source>
</evidence>
<protein>
    <recommendedName>
        <fullName evidence="4">Outer membrane protein beta-barrel domain-containing protein</fullName>
    </recommendedName>
</protein>
<gene>
    <name evidence="2" type="ORF">IAC75_05425</name>
</gene>